<dbReference type="PROSITE" id="PS00105">
    <property type="entry name" value="AA_TRANSFER_CLASS_1"/>
    <property type="match status" value="1"/>
</dbReference>
<protein>
    <recommendedName>
        <fullName evidence="3">Aminotransferase class I/classII large domain-containing protein</fullName>
    </recommendedName>
</protein>
<accession>A0A1M3SYR4</accession>
<evidence type="ECO:0000256" key="1">
    <source>
        <dbReference type="ARBA" id="ARBA00007441"/>
    </source>
</evidence>
<dbReference type="GO" id="GO:0030170">
    <property type="term" value="F:pyridoxal phosphate binding"/>
    <property type="evidence" value="ECO:0007669"/>
    <property type="project" value="InterPro"/>
</dbReference>
<sequence>MHRVRQFELNTWIDAHENHETLDMSTTVSSPPLSIDALVELSTDPEATKAANNLRESIASLYTNPQVTREHVITTSGAVAANHIIFSGLICPGDHIICMYPVYEQLYKISQALGAEKFAKNTKMIVLCNPNNPTGAYLSSILQNSVLELAQSHDIILMVDEVFRPMFHSLPNGEEEPVSFLESGYEKCVVTGSCSKSYGIPGIRVGWIATLSNDFLARFTQLRNYTTISVGQIDESIAIEALSARCRQRLIQRSLDMAQVNLTFLAQFVAEHPQVTWADTYASTSTLIRLHYKDGRPLHDQQFALKLLKAYNILFCPASLCFEEYDQGSLQGYLRLAFVTGIVEAEDEGGKEEGKMLVRVKKEFSTIFIEF</sequence>
<dbReference type="InterPro" id="IPR015421">
    <property type="entry name" value="PyrdxlP-dep_Trfase_major"/>
</dbReference>
<dbReference type="Pfam" id="PF00155">
    <property type="entry name" value="Aminotran_1_2"/>
    <property type="match status" value="1"/>
</dbReference>
<gene>
    <name evidence="4" type="ORF">ASPFODRAFT_86068</name>
</gene>
<dbReference type="InterPro" id="IPR004838">
    <property type="entry name" value="NHTrfase_class1_PyrdxlP-BS"/>
</dbReference>
<feature type="domain" description="Aminotransferase class I/classII large" evidence="3">
    <location>
        <begin position="119"/>
        <end position="337"/>
    </location>
</feature>
<dbReference type="PANTHER" id="PTHR43510">
    <property type="entry name" value="AMINOTRANSFERASE FUNCTION, HYPOTHETICAL (EUROFUNG)"/>
    <property type="match status" value="1"/>
</dbReference>
<keyword evidence="2" id="KW-0663">Pyridoxal phosphate</keyword>
<dbReference type="VEuPathDB" id="FungiDB:ASPFODRAFT_86068"/>
<comment type="similarity">
    <text evidence="1">Belongs to the class-I pyridoxal-phosphate-dependent aminotransferase family.</text>
</comment>
<proteinExistence type="inferred from homology"/>
<dbReference type="OrthoDB" id="7042322at2759"/>
<dbReference type="AlphaFoldDB" id="A0A1M3SYR4"/>
<dbReference type="InterPro" id="IPR004839">
    <property type="entry name" value="Aminotransferase_I/II_large"/>
</dbReference>
<dbReference type="CDD" id="cd00609">
    <property type="entry name" value="AAT_like"/>
    <property type="match status" value="1"/>
</dbReference>
<dbReference type="Gene3D" id="3.40.640.10">
    <property type="entry name" value="Type I PLP-dependent aspartate aminotransferase-like (Major domain)"/>
    <property type="match status" value="1"/>
</dbReference>
<evidence type="ECO:0000313" key="4">
    <source>
        <dbReference type="EMBL" id="OJZ79615.1"/>
    </source>
</evidence>
<dbReference type="InterPro" id="IPR015424">
    <property type="entry name" value="PyrdxlP-dep_Trfase"/>
</dbReference>
<name>A0A1M3SYR4_ASPLC</name>
<dbReference type="EMBL" id="KV878283">
    <property type="protein sequence ID" value="OJZ79615.1"/>
    <property type="molecule type" value="Genomic_DNA"/>
</dbReference>
<dbReference type="Proteomes" id="UP000184063">
    <property type="component" value="Unassembled WGS sequence"/>
</dbReference>
<evidence type="ECO:0000256" key="2">
    <source>
        <dbReference type="ARBA" id="ARBA00022898"/>
    </source>
</evidence>
<organism evidence="4 5">
    <name type="scientific">Aspergillus luchuensis (strain CBS 106.47)</name>
    <dbReference type="NCBI Taxonomy" id="1137211"/>
    <lineage>
        <taxon>Eukaryota</taxon>
        <taxon>Fungi</taxon>
        <taxon>Dikarya</taxon>
        <taxon>Ascomycota</taxon>
        <taxon>Pezizomycotina</taxon>
        <taxon>Eurotiomycetes</taxon>
        <taxon>Eurotiomycetidae</taxon>
        <taxon>Eurotiales</taxon>
        <taxon>Aspergillaceae</taxon>
        <taxon>Aspergillus</taxon>
        <taxon>Aspergillus subgen. Circumdati</taxon>
    </lineage>
</organism>
<evidence type="ECO:0000259" key="3">
    <source>
        <dbReference type="Pfam" id="PF00155"/>
    </source>
</evidence>
<dbReference type="SUPFAM" id="SSF53383">
    <property type="entry name" value="PLP-dependent transferases"/>
    <property type="match status" value="1"/>
</dbReference>
<dbReference type="GO" id="GO:0003824">
    <property type="term" value="F:catalytic activity"/>
    <property type="evidence" value="ECO:0007669"/>
    <property type="project" value="InterPro"/>
</dbReference>
<reference evidence="5" key="1">
    <citation type="journal article" date="2017" name="Genome Biol.">
        <title>Comparative genomics reveals high biological diversity and specific adaptations in the industrially and medically important fungal genus Aspergillus.</title>
        <authorList>
            <person name="de Vries R.P."/>
            <person name="Riley R."/>
            <person name="Wiebenga A."/>
            <person name="Aguilar-Osorio G."/>
            <person name="Amillis S."/>
            <person name="Uchima C.A."/>
            <person name="Anderluh G."/>
            <person name="Asadollahi M."/>
            <person name="Askin M."/>
            <person name="Barry K."/>
            <person name="Battaglia E."/>
            <person name="Bayram O."/>
            <person name="Benocci T."/>
            <person name="Braus-Stromeyer S.A."/>
            <person name="Caldana C."/>
            <person name="Canovas D."/>
            <person name="Cerqueira G.C."/>
            <person name="Chen F."/>
            <person name="Chen W."/>
            <person name="Choi C."/>
            <person name="Clum A."/>
            <person name="Dos Santos R.A."/>
            <person name="Damasio A.R."/>
            <person name="Diallinas G."/>
            <person name="Emri T."/>
            <person name="Fekete E."/>
            <person name="Flipphi M."/>
            <person name="Freyberg S."/>
            <person name="Gallo A."/>
            <person name="Gournas C."/>
            <person name="Habgood R."/>
            <person name="Hainaut M."/>
            <person name="Harispe M.L."/>
            <person name="Henrissat B."/>
            <person name="Hilden K.S."/>
            <person name="Hope R."/>
            <person name="Hossain A."/>
            <person name="Karabika E."/>
            <person name="Karaffa L."/>
            <person name="Karanyi Z."/>
            <person name="Krasevec N."/>
            <person name="Kuo A."/>
            <person name="Kusch H."/>
            <person name="LaButti K."/>
            <person name="Lagendijk E.L."/>
            <person name="Lapidus A."/>
            <person name="Levasseur A."/>
            <person name="Lindquist E."/>
            <person name="Lipzen A."/>
            <person name="Logrieco A.F."/>
            <person name="MacCabe A."/>
            <person name="Maekelae M.R."/>
            <person name="Malavazi I."/>
            <person name="Melin P."/>
            <person name="Meyer V."/>
            <person name="Mielnichuk N."/>
            <person name="Miskei M."/>
            <person name="Molnar A.P."/>
            <person name="Mule G."/>
            <person name="Ngan C.Y."/>
            <person name="Orejas M."/>
            <person name="Orosz E."/>
            <person name="Ouedraogo J.P."/>
            <person name="Overkamp K.M."/>
            <person name="Park H.-S."/>
            <person name="Perrone G."/>
            <person name="Piumi F."/>
            <person name="Punt P.J."/>
            <person name="Ram A.F."/>
            <person name="Ramon A."/>
            <person name="Rauscher S."/>
            <person name="Record E."/>
            <person name="Riano-Pachon D.M."/>
            <person name="Robert V."/>
            <person name="Roehrig J."/>
            <person name="Ruller R."/>
            <person name="Salamov A."/>
            <person name="Salih N.S."/>
            <person name="Samson R.A."/>
            <person name="Sandor E."/>
            <person name="Sanguinetti M."/>
            <person name="Schuetze T."/>
            <person name="Sepcic K."/>
            <person name="Shelest E."/>
            <person name="Sherlock G."/>
            <person name="Sophianopoulou V."/>
            <person name="Squina F.M."/>
            <person name="Sun H."/>
            <person name="Susca A."/>
            <person name="Todd R.B."/>
            <person name="Tsang A."/>
            <person name="Unkles S.E."/>
            <person name="van de Wiele N."/>
            <person name="van Rossen-Uffink D."/>
            <person name="Oliveira J.V."/>
            <person name="Vesth T.C."/>
            <person name="Visser J."/>
            <person name="Yu J.-H."/>
            <person name="Zhou M."/>
            <person name="Andersen M.R."/>
            <person name="Archer D.B."/>
            <person name="Baker S.E."/>
            <person name="Benoit I."/>
            <person name="Brakhage A.A."/>
            <person name="Braus G.H."/>
            <person name="Fischer R."/>
            <person name="Frisvad J.C."/>
            <person name="Goldman G.H."/>
            <person name="Houbraken J."/>
            <person name="Oakley B."/>
            <person name="Pocsi I."/>
            <person name="Scazzocchio C."/>
            <person name="Seiboth B."/>
            <person name="vanKuyk P.A."/>
            <person name="Wortman J."/>
            <person name="Dyer P.S."/>
            <person name="Grigoriev I.V."/>
        </authorList>
    </citation>
    <scope>NUCLEOTIDE SEQUENCE [LARGE SCALE GENOMIC DNA]</scope>
    <source>
        <strain evidence="5">CBS 106.47</strain>
    </source>
</reference>
<dbReference type="PANTHER" id="PTHR43510:SF1">
    <property type="entry name" value="AMINOTRANSFERASE FUNCTION, HYPOTHETICAL (EUROFUNG)"/>
    <property type="match status" value="1"/>
</dbReference>
<evidence type="ECO:0000313" key="5">
    <source>
        <dbReference type="Proteomes" id="UP000184063"/>
    </source>
</evidence>